<evidence type="ECO:0000313" key="3">
    <source>
        <dbReference type="Proteomes" id="UP000789595"/>
    </source>
</evidence>
<proteinExistence type="predicted"/>
<accession>A0A8J2SH89</accession>
<dbReference type="EMBL" id="CAKKNE010000003">
    <property type="protein sequence ID" value="CAH0370851.1"/>
    <property type="molecule type" value="Genomic_DNA"/>
</dbReference>
<dbReference type="AlphaFoldDB" id="A0A8J2SH89"/>
<dbReference type="Proteomes" id="UP000789595">
    <property type="component" value="Unassembled WGS sequence"/>
</dbReference>
<evidence type="ECO:0008006" key="4">
    <source>
        <dbReference type="Google" id="ProtNLM"/>
    </source>
</evidence>
<dbReference type="GO" id="GO:0009737">
    <property type="term" value="P:response to abscisic acid"/>
    <property type="evidence" value="ECO:0007669"/>
    <property type="project" value="InterPro"/>
</dbReference>
<dbReference type="GO" id="GO:0030244">
    <property type="term" value="P:cellulose biosynthetic process"/>
    <property type="evidence" value="ECO:0007669"/>
    <property type="project" value="InterPro"/>
</dbReference>
<dbReference type="Pfam" id="PF13704">
    <property type="entry name" value="Glyco_tranf_2_4"/>
    <property type="match status" value="1"/>
</dbReference>
<evidence type="ECO:0000313" key="2">
    <source>
        <dbReference type="EMBL" id="CAH0370851.1"/>
    </source>
</evidence>
<dbReference type="PANTHER" id="PTHR46701:SF7">
    <property type="entry name" value="GLYCOSYLTRANSFERASE-LIKE KOBITO 1"/>
    <property type="match status" value="1"/>
</dbReference>
<organism evidence="2 3">
    <name type="scientific">Pelagomonas calceolata</name>
    <dbReference type="NCBI Taxonomy" id="35677"/>
    <lineage>
        <taxon>Eukaryota</taxon>
        <taxon>Sar</taxon>
        <taxon>Stramenopiles</taxon>
        <taxon>Ochrophyta</taxon>
        <taxon>Pelagophyceae</taxon>
        <taxon>Pelagomonadales</taxon>
        <taxon>Pelagomonadaceae</taxon>
        <taxon>Pelagomonas</taxon>
    </lineage>
</organism>
<protein>
    <recommendedName>
        <fullName evidence="4">Glycosyltransferase family 92 protein</fullName>
    </recommendedName>
</protein>
<name>A0A8J2SH89_9STRA</name>
<keyword evidence="3" id="KW-1185">Reference proteome</keyword>
<comment type="caution">
    <text evidence="2">The sequence shown here is derived from an EMBL/GenBank/DDBJ whole genome shotgun (WGS) entry which is preliminary data.</text>
</comment>
<feature type="region of interest" description="Disordered" evidence="1">
    <location>
        <begin position="344"/>
        <end position="370"/>
    </location>
</feature>
<dbReference type="InterPro" id="IPR044224">
    <property type="entry name" value="KOBITO1-like"/>
</dbReference>
<evidence type="ECO:0000256" key="1">
    <source>
        <dbReference type="SAM" id="MobiDB-lite"/>
    </source>
</evidence>
<gene>
    <name evidence="2" type="ORF">PECAL_3P07620</name>
</gene>
<dbReference type="OrthoDB" id="433309at2759"/>
<dbReference type="PANTHER" id="PTHR46701">
    <property type="entry name" value="GLYCOSYLTRANSFERASE-LIKE KOBITO 1"/>
    <property type="match status" value="1"/>
</dbReference>
<reference evidence="2" key="1">
    <citation type="submission" date="2021-11" db="EMBL/GenBank/DDBJ databases">
        <authorList>
            <consortium name="Genoscope - CEA"/>
            <person name="William W."/>
        </authorList>
    </citation>
    <scope>NUCLEOTIDE SEQUENCE</scope>
</reference>
<sequence>MASSKSGAKKFYHTTSQQAYYMRPSEAKVVSLEGARPVDDAQKVRLGIVSMTKRPADLEQWLAYHRRVVGVEKFFLQIEDTPELAALLLRPPWNGCVDATFVAKTHRDYFVQMDRQAVNVACAVERAKAHGIEWLLHVDDDEMLHCPAGAGAMHAALSALPTQCCDAHIKNLEALAPAPSCTKPFEECVTFVASTSKFASYTNGKSFGRVGAPGLRAHGPHHFRGDSLNGATRDLPPSIAVVLHYESVAYERWTTKFSELAARHGHDAKILEKLPFPFYRASLSAVGRLTTVSDRDKAKAADDAFRVWSRSKLVGECALAQKDKVVVVTAIRDALARLNLPEASEADRAPAAAPPPKRASLAANPPLPKI</sequence>